<evidence type="ECO:0000256" key="1">
    <source>
        <dbReference type="ARBA" id="ARBA00007905"/>
    </source>
</evidence>
<keyword evidence="3" id="KW-0560">Oxidoreductase</keyword>
<evidence type="ECO:0000313" key="5">
    <source>
        <dbReference type="EMBL" id="GAA4904271.1"/>
    </source>
</evidence>
<dbReference type="InterPro" id="IPR018170">
    <property type="entry name" value="Aldo/ket_reductase_CS"/>
</dbReference>
<protein>
    <submittedName>
        <fullName evidence="5">Aldo/keto reductase</fullName>
    </submittedName>
</protein>
<dbReference type="EMBL" id="BAABLV010000036">
    <property type="protein sequence ID" value="GAA4904271.1"/>
    <property type="molecule type" value="Genomic_DNA"/>
</dbReference>
<dbReference type="Pfam" id="PF00248">
    <property type="entry name" value="Aldo_ket_red"/>
    <property type="match status" value="1"/>
</dbReference>
<gene>
    <name evidence="5" type="ORF">GCM10025789_24170</name>
</gene>
<dbReference type="PROSITE" id="PS00798">
    <property type="entry name" value="ALDOKETO_REDUCTASE_1"/>
    <property type="match status" value="1"/>
</dbReference>
<name>A0ABP9FJR8_9ACTN</name>
<sequence length="289" mass="32170">MASSLGGGAVARWQNQAMTDDLHLHDGFRMPALGFGLYKVPPDQAEEVVVAGVDAGYRLVDGAEFYANEAEVGRALGRIDIDRSLLTVTSKFWGEDSQDRAAVLASFEATERALGTAVDIYMIHWPRPNRNQYVDVWRTLIELRDAGRIRSIGVSNFTEEHITRLIDETGVVPVVNQVELHPYLQQEGLREFHRRHGIVTQAWSPLGRGRVLEDPTVAEVAAAHGVTPAQAIVRWHLQLGNSVIPKSTNPARLRSNRDVDHFALTDDEMAAFSKLERGQRFGTSPDERQ</sequence>
<organism evidence="5 6">
    <name type="scientific">Tessaracoccus lubricantis</name>
    <dbReference type="NCBI Taxonomy" id="545543"/>
    <lineage>
        <taxon>Bacteria</taxon>
        <taxon>Bacillati</taxon>
        <taxon>Actinomycetota</taxon>
        <taxon>Actinomycetes</taxon>
        <taxon>Propionibacteriales</taxon>
        <taxon>Propionibacteriaceae</taxon>
        <taxon>Tessaracoccus</taxon>
    </lineage>
</organism>
<dbReference type="PROSITE" id="PS00062">
    <property type="entry name" value="ALDOKETO_REDUCTASE_2"/>
    <property type="match status" value="1"/>
</dbReference>
<dbReference type="PANTHER" id="PTHR43827:SF3">
    <property type="entry name" value="NADP-DEPENDENT OXIDOREDUCTASE DOMAIN-CONTAINING PROTEIN"/>
    <property type="match status" value="1"/>
</dbReference>
<dbReference type="InterPro" id="IPR023210">
    <property type="entry name" value="NADP_OxRdtase_dom"/>
</dbReference>
<keyword evidence="2" id="KW-0521">NADP</keyword>
<comment type="caution">
    <text evidence="5">The sequence shown here is derived from an EMBL/GenBank/DDBJ whole genome shotgun (WGS) entry which is preliminary data.</text>
</comment>
<dbReference type="InterPro" id="IPR036812">
    <property type="entry name" value="NAD(P)_OxRdtase_dom_sf"/>
</dbReference>
<comment type="similarity">
    <text evidence="1">Belongs to the aldo/keto reductase family.</text>
</comment>
<dbReference type="PRINTS" id="PR00069">
    <property type="entry name" value="ALDKETRDTASE"/>
</dbReference>
<accession>A0ABP9FJR8</accession>
<dbReference type="PIRSF" id="PIRSF000097">
    <property type="entry name" value="AKR"/>
    <property type="match status" value="1"/>
</dbReference>
<proteinExistence type="inferred from homology"/>
<dbReference type="PANTHER" id="PTHR43827">
    <property type="entry name" value="2,5-DIKETO-D-GLUCONIC ACID REDUCTASE"/>
    <property type="match status" value="1"/>
</dbReference>
<feature type="domain" description="NADP-dependent oxidoreductase" evidence="4">
    <location>
        <begin position="38"/>
        <end position="275"/>
    </location>
</feature>
<dbReference type="PROSITE" id="PS00063">
    <property type="entry name" value="ALDOKETO_REDUCTASE_3"/>
    <property type="match status" value="1"/>
</dbReference>
<keyword evidence="6" id="KW-1185">Reference proteome</keyword>
<evidence type="ECO:0000256" key="2">
    <source>
        <dbReference type="ARBA" id="ARBA00022857"/>
    </source>
</evidence>
<dbReference type="InterPro" id="IPR020471">
    <property type="entry name" value="AKR"/>
</dbReference>
<dbReference type="SUPFAM" id="SSF51430">
    <property type="entry name" value="NAD(P)-linked oxidoreductase"/>
    <property type="match status" value="1"/>
</dbReference>
<dbReference type="Proteomes" id="UP001501521">
    <property type="component" value="Unassembled WGS sequence"/>
</dbReference>
<dbReference type="Gene3D" id="3.20.20.100">
    <property type="entry name" value="NADP-dependent oxidoreductase domain"/>
    <property type="match status" value="1"/>
</dbReference>
<evidence type="ECO:0000313" key="6">
    <source>
        <dbReference type="Proteomes" id="UP001501521"/>
    </source>
</evidence>
<reference evidence="6" key="1">
    <citation type="journal article" date="2019" name="Int. J. Syst. Evol. Microbiol.">
        <title>The Global Catalogue of Microorganisms (GCM) 10K type strain sequencing project: providing services to taxonomists for standard genome sequencing and annotation.</title>
        <authorList>
            <consortium name="The Broad Institute Genomics Platform"/>
            <consortium name="The Broad Institute Genome Sequencing Center for Infectious Disease"/>
            <person name="Wu L."/>
            <person name="Ma J."/>
        </authorList>
    </citation>
    <scope>NUCLEOTIDE SEQUENCE [LARGE SCALE GENOMIC DNA]</scope>
    <source>
        <strain evidence="6">JCM 19125</strain>
    </source>
</reference>
<evidence type="ECO:0000259" key="4">
    <source>
        <dbReference type="Pfam" id="PF00248"/>
    </source>
</evidence>
<evidence type="ECO:0000256" key="3">
    <source>
        <dbReference type="ARBA" id="ARBA00023002"/>
    </source>
</evidence>